<keyword evidence="2" id="KW-0677">Repeat</keyword>
<dbReference type="Pfam" id="PF20703">
    <property type="entry name" value="nSTAND1"/>
    <property type="match status" value="1"/>
</dbReference>
<dbReference type="eggNOG" id="COG0125">
    <property type="taxonomic scope" value="Bacteria"/>
</dbReference>
<dbReference type="SUPFAM" id="SSF50998">
    <property type="entry name" value="Quinoprotein alcohol dehydrogenase-like"/>
    <property type="match status" value="1"/>
</dbReference>
<dbReference type="InterPro" id="IPR036322">
    <property type="entry name" value="WD40_repeat_dom_sf"/>
</dbReference>
<name>Q2RUV9_RHORT</name>
<feature type="repeat" description="WD" evidence="3">
    <location>
        <begin position="1061"/>
        <end position="1102"/>
    </location>
</feature>
<dbReference type="KEGG" id="rru:Rru_A1285"/>
<evidence type="ECO:0000256" key="2">
    <source>
        <dbReference type="ARBA" id="ARBA00022737"/>
    </source>
</evidence>
<dbReference type="HOGENOM" id="CLU_249137_0_0_5"/>
<feature type="repeat" description="WD" evidence="3">
    <location>
        <begin position="1190"/>
        <end position="1231"/>
    </location>
</feature>
<gene>
    <name evidence="5" type="ordered locus">Rru_A1285</name>
</gene>
<feature type="repeat" description="WD" evidence="3">
    <location>
        <begin position="800"/>
        <end position="834"/>
    </location>
</feature>
<dbReference type="PRINTS" id="PR00320">
    <property type="entry name" value="GPROTEINBRPT"/>
</dbReference>
<dbReference type="InterPro" id="IPR020472">
    <property type="entry name" value="WD40_PAC1"/>
</dbReference>
<protein>
    <submittedName>
        <fullName evidence="5">WD-40 repeat</fullName>
    </submittedName>
</protein>
<evidence type="ECO:0000313" key="6">
    <source>
        <dbReference type="Proteomes" id="UP000001929"/>
    </source>
</evidence>
<dbReference type="PROSITE" id="PS50082">
    <property type="entry name" value="WD_REPEATS_2"/>
    <property type="match status" value="11"/>
</dbReference>
<evidence type="ECO:0000259" key="4">
    <source>
        <dbReference type="Pfam" id="PF20703"/>
    </source>
</evidence>
<feature type="domain" description="Novel STAND NTPase 1" evidence="4">
    <location>
        <begin position="219"/>
        <end position="637"/>
    </location>
</feature>
<dbReference type="eggNOG" id="COG2319">
    <property type="taxonomic scope" value="Bacteria"/>
</dbReference>
<evidence type="ECO:0000256" key="1">
    <source>
        <dbReference type="ARBA" id="ARBA00022574"/>
    </source>
</evidence>
<feature type="repeat" description="WD" evidence="3">
    <location>
        <begin position="933"/>
        <end position="974"/>
    </location>
</feature>
<evidence type="ECO:0000256" key="3">
    <source>
        <dbReference type="PROSITE-ProRule" id="PRU00221"/>
    </source>
</evidence>
<feature type="repeat" description="WD" evidence="3">
    <location>
        <begin position="899"/>
        <end position="931"/>
    </location>
</feature>
<organism evidence="5 6">
    <name type="scientific">Rhodospirillum rubrum (strain ATCC 11170 / ATH 1.1.1 / DSM 467 / LMG 4362 / NCIMB 8255 / S1)</name>
    <dbReference type="NCBI Taxonomy" id="269796"/>
    <lineage>
        <taxon>Bacteria</taxon>
        <taxon>Pseudomonadati</taxon>
        <taxon>Pseudomonadota</taxon>
        <taxon>Alphaproteobacteria</taxon>
        <taxon>Rhodospirillales</taxon>
        <taxon>Rhodospirillaceae</taxon>
        <taxon>Rhodospirillum</taxon>
    </lineage>
</organism>
<dbReference type="InterPro" id="IPR009003">
    <property type="entry name" value="Peptidase_S1_PA"/>
</dbReference>
<feature type="repeat" description="WD" evidence="3">
    <location>
        <begin position="1363"/>
        <end position="1404"/>
    </location>
</feature>
<feature type="repeat" description="WD" evidence="3">
    <location>
        <begin position="976"/>
        <end position="1017"/>
    </location>
</feature>
<sequence>MMDPLQGCLLRLLRSDGESDIIVGTGFLSLGADGRPYVLTCAHVVNAALGRDKTETSHPGSCVVMANQQGGKPIPLDLQAWNAPISGASGNSDIADIAILTPLQSLSASWLPRLRAEPPSRVVPHNSKVPFHSFGFMVTSDGNPARGSLTAVDFANRFVAHGDHTFRRFIEEGLSGAPVFSDDSRVLGMVARRLAVEDKQGLVISAFALAQAWPLLAMPYPGLPSFEASNAHLFFGRGRPVNGEVPTGKLKELLERLQKQRLVALVGASGSGKSSLANAGVAEYYRQRNWRVVSFRPGLAPLRNLSEAIFEVIEEGETVLSRLQTVSYWESLLKRGMLRDAFDCINRAGADGTLVIVDQFEEFFPGREASSYDNGDLSVDLDPIAQERSLILKQLRQAEDRADVHCLLTVRLDLLESIIKGGKDAARLLSDPYPIFMLTAMTASEVREAIVGPAQVFGVETDTNFATNLAAEVTKGEGRLPLLQEALRQCWARIRFGEQGWNLYQPEDLSEGKEILLLEESVGRRGDEAMGEIERHYKPVEVNRMLLSLVRWVDGRPLRRILSMMESDESDVPMIAMLANQRLVILSGDGSRRTAELVHEALMTRWARLASLISNHHVFLEWRDRFDREFIVWERGRCEEKDLLRRHDVQLAMSWKENVDGFFIAPTSRQLKFIDESYLFYEKEEIRREEDFRQKEKQNRRIRKWLLLSIFALFLFFIFLCLSIFTFKKAQDETYSAQMQESRALAVLARQESEKGDQGTAILLALEGLPDPGFGGKRPLSPEAATMLRQAWLRNREVTTVGYDGPVRVASLSSDGQRVVVASDDEIVRVWDLSAPKSPGINLGEHQGSVFSANLSPDGQRAVTASYDGIVLVWDLSAPKFPAITLAGSSGSVLSGRESVSFSPDGQRVLKTSEDGTAQVWDLSSSKIQAITLGERGHYVQSASFSPDGRRVVTASSDGAAQVWDLSAPKTQAILLEGHEQPVQSASFSPDGQKVVTVSSDGTARVWNLSEPKPQALLLDGHKGLVQLASFSPDGQHVVTASGDTARVWDLSAPKSQAFLLEGHEGSIQSASFSPDGRRVVTGSGEGTVRVWDLSAPKSQPILLRGHLRATFFARFSADGRSVVTASYDGTARVWAVPAVEPGELFLEGSDDSVRSASFSPDGEHLVTISDDKTVRVWDLSVPKPRSLLLEGYEGSVQSASFSPDGQRLVTVSDDKTARVWDLAEPKAKALILEGDDASVGSASFSPDGRRVVTASYDKTARVWDLSALKPRAITLESSLGWVGSANFSPDGQRVVGASYGGAQIWDLSVPERPKLCMRLKQLNAGLLQSASFSPDGGRVVTVSDGGTRVVDLSTPKSPPITLGGRLDRARSASFSPDGQRVLTASYDGTARVWDLAGSQASALVLGEYSSSMLYANFSRDGRRVLTFSSPNKLRVWDVYPDIRELSSLVRKRLTRCLSTAQREEFGLRVEDRKRNRDAIPIPDSEGNCPR</sequence>
<dbReference type="Pfam" id="PF13365">
    <property type="entry name" value="Trypsin_2"/>
    <property type="match status" value="1"/>
</dbReference>
<dbReference type="STRING" id="269796.Rru_A1285"/>
<feature type="repeat" description="WD" evidence="3">
    <location>
        <begin position="1147"/>
        <end position="1181"/>
    </location>
</feature>
<proteinExistence type="predicted"/>
<dbReference type="Gene3D" id="2.130.10.10">
    <property type="entry name" value="YVTN repeat-like/Quinoprotein amine dehydrogenase"/>
    <property type="match status" value="4"/>
</dbReference>
<dbReference type="Proteomes" id="UP000001929">
    <property type="component" value="Chromosome"/>
</dbReference>
<dbReference type="CDD" id="cd00200">
    <property type="entry name" value="WD40"/>
    <property type="match status" value="3"/>
</dbReference>
<dbReference type="PROSITE" id="PS50294">
    <property type="entry name" value="WD_REPEATS_REGION"/>
    <property type="match status" value="10"/>
</dbReference>
<dbReference type="InterPro" id="IPR019775">
    <property type="entry name" value="WD40_repeat_CS"/>
</dbReference>
<reference evidence="5 6" key="1">
    <citation type="journal article" date="2011" name="Stand. Genomic Sci.">
        <title>Complete genome sequence of Rhodospirillum rubrum type strain (S1).</title>
        <authorList>
            <person name="Munk A.C."/>
            <person name="Copeland A."/>
            <person name="Lucas S."/>
            <person name="Lapidus A."/>
            <person name="Del Rio T.G."/>
            <person name="Barry K."/>
            <person name="Detter J.C."/>
            <person name="Hammon N."/>
            <person name="Israni S."/>
            <person name="Pitluck S."/>
            <person name="Brettin T."/>
            <person name="Bruce D."/>
            <person name="Han C."/>
            <person name="Tapia R."/>
            <person name="Gilna P."/>
            <person name="Schmutz J."/>
            <person name="Larimer F."/>
            <person name="Land M."/>
            <person name="Kyrpides N.C."/>
            <person name="Mavromatis K."/>
            <person name="Richardson P."/>
            <person name="Rohde M."/>
            <person name="Goker M."/>
            <person name="Klenk H.P."/>
            <person name="Zhang Y."/>
            <person name="Roberts G.P."/>
            <person name="Reslewic S."/>
            <person name="Schwartz D.C."/>
        </authorList>
    </citation>
    <scope>NUCLEOTIDE SEQUENCE [LARGE SCALE GENOMIC DNA]</scope>
    <source>
        <strain evidence="6">ATCC 11170 / ATH 1.1.1 / DSM 467 / LMG 4362 / NCIMB 8255 / S1</strain>
    </source>
</reference>
<dbReference type="PANTHER" id="PTHR19879">
    <property type="entry name" value="TRANSCRIPTION INITIATION FACTOR TFIID"/>
    <property type="match status" value="1"/>
</dbReference>
<dbReference type="InterPro" id="IPR015943">
    <property type="entry name" value="WD40/YVTN_repeat-like_dom_sf"/>
</dbReference>
<dbReference type="PhylomeDB" id="Q2RUV9"/>
<evidence type="ECO:0000313" key="5">
    <source>
        <dbReference type="EMBL" id="ABC22086.1"/>
    </source>
</evidence>
<dbReference type="PROSITE" id="PS00678">
    <property type="entry name" value="WD_REPEATS_1"/>
    <property type="match status" value="7"/>
</dbReference>
<keyword evidence="1 3" id="KW-0853">WD repeat</keyword>
<dbReference type="InterPro" id="IPR001680">
    <property type="entry name" value="WD40_rpt"/>
</dbReference>
<feature type="repeat" description="WD" evidence="3">
    <location>
        <begin position="1104"/>
        <end position="1135"/>
    </location>
</feature>
<dbReference type="PATRIC" id="fig|269796.9.peg.1352"/>
<dbReference type="EnsemblBacteria" id="ABC22086">
    <property type="protein sequence ID" value="ABC22086"/>
    <property type="gene ID" value="Rru_A1285"/>
</dbReference>
<dbReference type="SUPFAM" id="SSF52540">
    <property type="entry name" value="P-loop containing nucleoside triphosphate hydrolases"/>
    <property type="match status" value="1"/>
</dbReference>
<dbReference type="SMART" id="SM00320">
    <property type="entry name" value="WD40"/>
    <property type="match status" value="15"/>
</dbReference>
<accession>Q2RUV9</accession>
<dbReference type="InterPro" id="IPR027417">
    <property type="entry name" value="P-loop_NTPase"/>
</dbReference>
<keyword evidence="6" id="KW-1185">Reference proteome</keyword>
<feature type="repeat" description="WD" evidence="3">
    <location>
        <begin position="1233"/>
        <end position="1267"/>
    </location>
</feature>
<dbReference type="Pfam" id="PF00400">
    <property type="entry name" value="WD40"/>
    <property type="match status" value="12"/>
</dbReference>
<dbReference type="InterPro" id="IPR011047">
    <property type="entry name" value="Quinoprotein_ADH-like_sf"/>
</dbReference>
<dbReference type="InterPro" id="IPR049052">
    <property type="entry name" value="nSTAND1"/>
</dbReference>
<dbReference type="SUPFAM" id="SSF50494">
    <property type="entry name" value="Trypsin-like serine proteases"/>
    <property type="match status" value="1"/>
</dbReference>
<dbReference type="SUPFAM" id="SSF50978">
    <property type="entry name" value="WD40 repeat-like"/>
    <property type="match status" value="1"/>
</dbReference>
<feature type="repeat" description="WD" evidence="3">
    <location>
        <begin position="843"/>
        <end position="877"/>
    </location>
</feature>
<dbReference type="PANTHER" id="PTHR19879:SF9">
    <property type="entry name" value="TRANSCRIPTION INITIATION FACTOR TFIID SUBUNIT 5"/>
    <property type="match status" value="1"/>
</dbReference>
<dbReference type="EMBL" id="CP000230">
    <property type="protein sequence ID" value="ABC22086.1"/>
    <property type="molecule type" value="Genomic_DNA"/>
</dbReference>